<protein>
    <submittedName>
        <fullName evidence="1">Uncharacterized protein</fullName>
    </submittedName>
</protein>
<reference evidence="1" key="1">
    <citation type="submission" date="2022-08" db="EMBL/GenBank/DDBJ databases">
        <authorList>
            <consortium name="DOE Joint Genome Institute"/>
            <person name="Min B."/>
            <person name="Riley R."/>
            <person name="Sierra-Patev S."/>
            <person name="Naranjo-Ortiz M."/>
            <person name="Looney B."/>
            <person name="Konkel Z."/>
            <person name="Slot J.C."/>
            <person name="Sakamoto Y."/>
            <person name="Steenwyk J.L."/>
            <person name="Rokas A."/>
            <person name="Carro J."/>
            <person name="Camarero S."/>
            <person name="Ferreira P."/>
            <person name="Molpeceres G."/>
            <person name="Ruiz-Duenas F.J."/>
            <person name="Serrano A."/>
            <person name="Henrissat B."/>
            <person name="Drula E."/>
            <person name="Hughes K.W."/>
            <person name="Mata J.L."/>
            <person name="Ishikawa N.K."/>
            <person name="Vargas-Isla R."/>
            <person name="Ushijima S."/>
            <person name="Smith C.A."/>
            <person name="Ahrendt S."/>
            <person name="Andreopoulos W."/>
            <person name="He G."/>
            <person name="Labutti K."/>
            <person name="Lipzen A."/>
            <person name="Ng V."/>
            <person name="Sandor L."/>
            <person name="Barry K."/>
            <person name="Martinez A.T."/>
            <person name="Xiao Y."/>
            <person name="Gibbons J.G."/>
            <person name="Terashima K."/>
            <person name="Hibbett D.S."/>
            <person name="Grigoriev I.V."/>
        </authorList>
    </citation>
    <scope>NUCLEOTIDE SEQUENCE</scope>
    <source>
        <strain evidence="1">TFB10291</strain>
    </source>
</reference>
<evidence type="ECO:0000313" key="2">
    <source>
        <dbReference type="Proteomes" id="UP001163798"/>
    </source>
</evidence>
<gene>
    <name evidence="1" type="ORF">GGU10DRAFT_433395</name>
</gene>
<comment type="caution">
    <text evidence="1">The sequence shown here is derived from an EMBL/GenBank/DDBJ whole genome shotgun (WGS) entry which is preliminary data.</text>
</comment>
<dbReference type="EMBL" id="MU793300">
    <property type="protein sequence ID" value="KAJ3787057.1"/>
    <property type="molecule type" value="Genomic_DNA"/>
</dbReference>
<sequence>MLYYDDAFKHTKTKPFTMCHEGGEMITLGASVPSPFHNCLNTEPIRRYSCSESVPPFLLSVHVCIQYFLHGLGLNVVYARVVVPVNATVEETSPLLATVSINAVLTSYHTLKDLRAGETVLIVGLGINTLQIDKFAVNFRLVVLYILIFQSMQYIKGAQAVIAVDTRKDMLQKALKNNSDRTVSILQSFYPNEVSSFD</sequence>
<dbReference type="Proteomes" id="UP001163798">
    <property type="component" value="Unassembled WGS sequence"/>
</dbReference>
<organism evidence="1 2">
    <name type="scientific">Lentinula aff. detonsa</name>
    <dbReference type="NCBI Taxonomy" id="2804958"/>
    <lineage>
        <taxon>Eukaryota</taxon>
        <taxon>Fungi</taxon>
        <taxon>Dikarya</taxon>
        <taxon>Basidiomycota</taxon>
        <taxon>Agaricomycotina</taxon>
        <taxon>Agaricomycetes</taxon>
        <taxon>Agaricomycetidae</taxon>
        <taxon>Agaricales</taxon>
        <taxon>Marasmiineae</taxon>
        <taxon>Omphalotaceae</taxon>
        <taxon>Lentinula</taxon>
    </lineage>
</organism>
<keyword evidence="2" id="KW-1185">Reference proteome</keyword>
<dbReference type="AlphaFoldDB" id="A0AA38L5B6"/>
<evidence type="ECO:0000313" key="1">
    <source>
        <dbReference type="EMBL" id="KAJ3787057.1"/>
    </source>
</evidence>
<proteinExistence type="predicted"/>
<name>A0AA38L5B6_9AGAR</name>
<accession>A0AA38L5B6</accession>